<comment type="caution">
    <text evidence="4">The sequence shown here is derived from an EMBL/GenBank/DDBJ whole genome shotgun (WGS) entry which is preliminary data.</text>
</comment>
<feature type="transmembrane region" description="Helical" evidence="3">
    <location>
        <begin position="219"/>
        <end position="239"/>
    </location>
</feature>
<evidence type="ECO:0000256" key="2">
    <source>
        <dbReference type="SAM" id="MobiDB-lite"/>
    </source>
</evidence>
<keyword evidence="3" id="KW-1133">Transmembrane helix</keyword>
<dbReference type="EMBL" id="JARBDR010000917">
    <property type="protein sequence ID" value="KAJ8303331.1"/>
    <property type="molecule type" value="Genomic_DNA"/>
</dbReference>
<dbReference type="Gene3D" id="2.20.110.10">
    <property type="entry name" value="Histone H3 K4-specific methyltransferase SET7/9 N-terminal domain"/>
    <property type="match status" value="2"/>
</dbReference>
<keyword evidence="3" id="KW-0472">Membrane</keyword>
<reference evidence="4 5" key="1">
    <citation type="submission" date="2022-12" db="EMBL/GenBank/DDBJ databases">
        <title>Chromosome-level genome of Tegillarca granosa.</title>
        <authorList>
            <person name="Kim J."/>
        </authorList>
    </citation>
    <scope>NUCLEOTIDE SEQUENCE [LARGE SCALE GENOMIC DNA]</scope>
    <source>
        <strain evidence="4">Teg-2019</strain>
        <tissue evidence="4">Adductor muscle</tissue>
    </source>
</reference>
<keyword evidence="5" id="KW-1185">Reference proteome</keyword>
<accession>A0ABQ9EFX9</accession>
<feature type="compositionally biased region" description="Polar residues" evidence="2">
    <location>
        <begin position="474"/>
        <end position="487"/>
    </location>
</feature>
<feature type="transmembrane region" description="Helical" evidence="3">
    <location>
        <begin position="302"/>
        <end position="320"/>
    </location>
</feature>
<evidence type="ECO:0000256" key="3">
    <source>
        <dbReference type="SAM" id="Phobius"/>
    </source>
</evidence>
<dbReference type="PANTHER" id="PTHR23084">
    <property type="entry name" value="PHOSPHATIDYLINOSITOL-4-PHOSPHATE 5-KINASE RELATED"/>
    <property type="match status" value="1"/>
</dbReference>
<name>A0ABQ9EFX9_TEGGR</name>
<dbReference type="SUPFAM" id="SSF82185">
    <property type="entry name" value="Histone H3 K4-specific methyltransferase SET7/9 N-terminal domain"/>
    <property type="match status" value="2"/>
</dbReference>
<dbReference type="PANTHER" id="PTHR23084:SF263">
    <property type="entry name" value="MORN REPEAT-CONTAINING PROTEIN 1"/>
    <property type="match status" value="1"/>
</dbReference>
<evidence type="ECO:0000313" key="5">
    <source>
        <dbReference type="Proteomes" id="UP001217089"/>
    </source>
</evidence>
<evidence type="ECO:0000256" key="1">
    <source>
        <dbReference type="ARBA" id="ARBA00022737"/>
    </source>
</evidence>
<dbReference type="SMART" id="SM00698">
    <property type="entry name" value="MORN"/>
    <property type="match status" value="5"/>
</dbReference>
<proteinExistence type="predicted"/>
<feature type="compositionally biased region" description="Basic and acidic residues" evidence="2">
    <location>
        <begin position="498"/>
        <end position="516"/>
    </location>
</feature>
<evidence type="ECO:0000313" key="4">
    <source>
        <dbReference type="EMBL" id="KAJ8303331.1"/>
    </source>
</evidence>
<sequence length="624" mass="73525">MLKVQRLHALTKLFGDKTNGTHLRNGSFKIDKNDFYEEKNNITHLRNGSFKINKNDFYGLKLPFIPGHNPQVRKRPIKLRDENVHPFPKGGCGHGVYVYENKYYRYEGEWKNGKKHGHGKLLMKDGSYYEGQFCEGEITGNGFRFFAPGQCKYTGQFFKGELHGKGKMVYNDGTIYEGDWINNRKHGFGVMTTLRNDYYEGGYKANRRHGDGKMNYSSYYYFFYYFIFSKISLKLFLAFRTKRFYKFNLASSFLLRKYRIKIRNFVCNIFKSNFFCVAIIVKSKFRNFNKNFTNTDIKNVKIYINILIYFIIFLKIKWSFMLTAEAHARGEIHSKYDYFDMDGLFDDDFFHGKGVMIHGSGFIYDGQWIRGMPSKIATKLVFVVEKTPMIVRQGRPFEIRIECRTEDDELVTGFKHFPPKDGSALFDMIEDVEDKPIKTPFDYDVVPYPLTDLMNINEDLQQAEEDEREDEMTLSKSQSQLTLNNEQTEIEDGDQVNSEDKEGDDKDNDKVDRFRKEKEKNLEEQYAKLGEYVLMVHDVTNPPFLGRRLEPAFLLLKLKRPLPNILFNIINILNIYLHIMFLRVYMSIFIVIHLLLPSVHKFNSGPDFKKKNKTSYFINDMENY</sequence>
<feature type="transmembrane region" description="Helical" evidence="3">
    <location>
        <begin position="565"/>
        <end position="596"/>
    </location>
</feature>
<feature type="region of interest" description="Disordered" evidence="2">
    <location>
        <begin position="463"/>
        <end position="516"/>
    </location>
</feature>
<evidence type="ECO:0008006" key="6">
    <source>
        <dbReference type="Google" id="ProtNLM"/>
    </source>
</evidence>
<feature type="compositionally biased region" description="Acidic residues" evidence="2">
    <location>
        <begin position="463"/>
        <end position="472"/>
    </location>
</feature>
<keyword evidence="3" id="KW-0812">Transmembrane</keyword>
<dbReference type="InterPro" id="IPR003409">
    <property type="entry name" value="MORN"/>
</dbReference>
<gene>
    <name evidence="4" type="ORF">KUTeg_019727</name>
</gene>
<keyword evidence="1" id="KW-0677">Repeat</keyword>
<protein>
    <recommendedName>
        <fullName evidence="6">MORN repeat protein</fullName>
    </recommendedName>
</protein>
<feature type="transmembrane region" description="Helical" evidence="3">
    <location>
        <begin position="260"/>
        <end position="282"/>
    </location>
</feature>
<dbReference type="Proteomes" id="UP001217089">
    <property type="component" value="Unassembled WGS sequence"/>
</dbReference>
<dbReference type="Pfam" id="PF02493">
    <property type="entry name" value="MORN"/>
    <property type="match status" value="6"/>
</dbReference>
<organism evidence="4 5">
    <name type="scientific">Tegillarca granosa</name>
    <name type="common">Malaysian cockle</name>
    <name type="synonym">Anadara granosa</name>
    <dbReference type="NCBI Taxonomy" id="220873"/>
    <lineage>
        <taxon>Eukaryota</taxon>
        <taxon>Metazoa</taxon>
        <taxon>Spiralia</taxon>
        <taxon>Lophotrochozoa</taxon>
        <taxon>Mollusca</taxon>
        <taxon>Bivalvia</taxon>
        <taxon>Autobranchia</taxon>
        <taxon>Pteriomorphia</taxon>
        <taxon>Arcoida</taxon>
        <taxon>Arcoidea</taxon>
        <taxon>Arcidae</taxon>
        <taxon>Tegillarca</taxon>
    </lineage>
</organism>